<dbReference type="InterPro" id="IPR003805">
    <property type="entry name" value="CobS"/>
</dbReference>
<comment type="subcellular location">
    <subcellularLocation>
        <location evidence="2 19">Cell membrane</location>
        <topology evidence="2 19">Multi-pass membrane protein</topology>
    </subcellularLocation>
</comment>
<keyword evidence="11 19" id="KW-0460">Magnesium</keyword>
<gene>
    <name evidence="19" type="primary">cobS</name>
    <name evidence="20" type="ORF">SAMN04488105_105104</name>
</gene>
<evidence type="ECO:0000256" key="1">
    <source>
        <dbReference type="ARBA" id="ARBA00001946"/>
    </source>
</evidence>
<dbReference type="GO" id="GO:0005886">
    <property type="term" value="C:plasma membrane"/>
    <property type="evidence" value="ECO:0007669"/>
    <property type="project" value="UniProtKB-SubCell"/>
</dbReference>
<feature type="transmembrane region" description="Helical" evidence="19">
    <location>
        <begin position="188"/>
        <end position="215"/>
    </location>
</feature>
<evidence type="ECO:0000256" key="5">
    <source>
        <dbReference type="ARBA" id="ARBA00013200"/>
    </source>
</evidence>
<keyword evidence="8 19" id="KW-0169">Cobalamin biosynthesis</keyword>
<evidence type="ECO:0000256" key="13">
    <source>
        <dbReference type="ARBA" id="ARBA00023136"/>
    </source>
</evidence>
<proteinExistence type="inferred from homology"/>
<evidence type="ECO:0000256" key="19">
    <source>
        <dbReference type="HAMAP-Rule" id="MF_00719"/>
    </source>
</evidence>
<evidence type="ECO:0000256" key="12">
    <source>
        <dbReference type="ARBA" id="ARBA00022989"/>
    </source>
</evidence>
<comment type="cofactor">
    <cofactor evidence="1 19">
        <name>Mg(2+)</name>
        <dbReference type="ChEBI" id="CHEBI:18420"/>
    </cofactor>
</comment>
<dbReference type="EMBL" id="FNAV01000005">
    <property type="protein sequence ID" value="SDE58252.1"/>
    <property type="molecule type" value="Genomic_DNA"/>
</dbReference>
<dbReference type="GO" id="GO:0008818">
    <property type="term" value="F:cobalamin 5'-phosphate synthase activity"/>
    <property type="evidence" value="ECO:0007669"/>
    <property type="project" value="UniProtKB-UniRule"/>
</dbReference>
<evidence type="ECO:0000256" key="7">
    <source>
        <dbReference type="ARBA" id="ARBA00022475"/>
    </source>
</evidence>
<evidence type="ECO:0000256" key="3">
    <source>
        <dbReference type="ARBA" id="ARBA00004663"/>
    </source>
</evidence>
<feature type="transmembrane region" description="Helical" evidence="19">
    <location>
        <begin position="54"/>
        <end position="83"/>
    </location>
</feature>
<feature type="transmembrane region" description="Helical" evidence="19">
    <location>
        <begin position="117"/>
        <end position="140"/>
    </location>
</feature>
<evidence type="ECO:0000256" key="10">
    <source>
        <dbReference type="ARBA" id="ARBA00022692"/>
    </source>
</evidence>
<evidence type="ECO:0000256" key="16">
    <source>
        <dbReference type="ARBA" id="ARBA00032853"/>
    </source>
</evidence>
<name>A0A1G7E3L0_9RHOB</name>
<keyword evidence="13 19" id="KW-0472">Membrane</keyword>
<comment type="pathway">
    <text evidence="3 19">Cofactor biosynthesis; adenosylcobalamin biosynthesis; adenosylcobalamin from cob(II)yrinate a,c-diamide: step 7/7.</text>
</comment>
<evidence type="ECO:0000256" key="2">
    <source>
        <dbReference type="ARBA" id="ARBA00004651"/>
    </source>
</evidence>
<comment type="function">
    <text evidence="14 19">Joins adenosylcobinamide-GDP and alpha-ribazole to generate adenosylcobalamin (Ado-cobalamin). Also synthesizes adenosylcobalamin 5'-phosphate from adenosylcobinamide-GDP and alpha-ribazole 5'-phosphate.</text>
</comment>
<evidence type="ECO:0000313" key="20">
    <source>
        <dbReference type="EMBL" id="SDE58252.1"/>
    </source>
</evidence>
<comment type="similarity">
    <text evidence="4 19">Belongs to the CobS family.</text>
</comment>
<sequence length="256" mass="25652">MSDSLSVRLGERIRETRLALMMLTRLPAGSFPMPPPPMTAARWAFPLTGLPLGLIGWAVLAGGSALGLASLAAGILALIAMALATGGLHHDGLADFIDGLGGRDRARRLEIMRDSRVGSYGALALILAVGLGAASLGALAEAPCSAAALLLAGVGSRFAMLLVLDGLPPARADGLGRMATPGRPDRSAWLPGLSVALLLCLITGVAGVLAVAAMLGTAALVARKARAALGGQTGDVLGATQLCAETAGWLVLSAAL</sequence>
<organism evidence="20 21">
    <name type="scientific">Salipiger thiooxidans</name>
    <dbReference type="NCBI Taxonomy" id="282683"/>
    <lineage>
        <taxon>Bacteria</taxon>
        <taxon>Pseudomonadati</taxon>
        <taxon>Pseudomonadota</taxon>
        <taxon>Alphaproteobacteria</taxon>
        <taxon>Rhodobacterales</taxon>
        <taxon>Roseobacteraceae</taxon>
        <taxon>Salipiger</taxon>
    </lineage>
</organism>
<evidence type="ECO:0000256" key="4">
    <source>
        <dbReference type="ARBA" id="ARBA00010561"/>
    </source>
</evidence>
<dbReference type="STRING" id="282683.SAMN04488105_105104"/>
<evidence type="ECO:0000256" key="18">
    <source>
        <dbReference type="ARBA" id="ARBA00049504"/>
    </source>
</evidence>
<reference evidence="21" key="1">
    <citation type="submission" date="2016-10" db="EMBL/GenBank/DDBJ databases">
        <authorList>
            <person name="Varghese N."/>
            <person name="Submissions S."/>
        </authorList>
    </citation>
    <scope>NUCLEOTIDE SEQUENCE [LARGE SCALE GENOMIC DNA]</scope>
    <source>
        <strain evidence="21">DSM 10146</strain>
    </source>
</reference>
<keyword evidence="9 19" id="KW-0808">Transferase</keyword>
<feature type="transmembrane region" description="Helical" evidence="19">
    <location>
        <begin position="146"/>
        <end position="167"/>
    </location>
</feature>
<dbReference type="PANTHER" id="PTHR34148">
    <property type="entry name" value="ADENOSYLCOBINAMIDE-GDP RIBAZOLETRANSFERASE"/>
    <property type="match status" value="1"/>
</dbReference>
<keyword evidence="10 19" id="KW-0812">Transmembrane</keyword>
<evidence type="ECO:0000256" key="11">
    <source>
        <dbReference type="ARBA" id="ARBA00022842"/>
    </source>
</evidence>
<evidence type="ECO:0000313" key="21">
    <source>
        <dbReference type="Proteomes" id="UP000198994"/>
    </source>
</evidence>
<dbReference type="AlphaFoldDB" id="A0A1G7E3L0"/>
<protein>
    <recommendedName>
        <fullName evidence="6 19">Adenosylcobinamide-GDP ribazoletransferase</fullName>
        <ecNumber evidence="5 19">2.7.8.26</ecNumber>
    </recommendedName>
    <alternativeName>
        <fullName evidence="16 19">Cobalamin synthase</fullName>
    </alternativeName>
    <alternativeName>
        <fullName evidence="15 19">Cobalamin-5'-phosphate synthase</fullName>
    </alternativeName>
</protein>
<evidence type="ECO:0000256" key="17">
    <source>
        <dbReference type="ARBA" id="ARBA00048623"/>
    </source>
</evidence>
<dbReference type="HAMAP" id="MF_00719">
    <property type="entry name" value="CobS"/>
    <property type="match status" value="1"/>
</dbReference>
<evidence type="ECO:0000256" key="15">
    <source>
        <dbReference type="ARBA" id="ARBA00032605"/>
    </source>
</evidence>
<evidence type="ECO:0000256" key="8">
    <source>
        <dbReference type="ARBA" id="ARBA00022573"/>
    </source>
</evidence>
<dbReference type="GO" id="GO:0009236">
    <property type="term" value="P:cobalamin biosynthetic process"/>
    <property type="evidence" value="ECO:0007669"/>
    <property type="project" value="UniProtKB-UniRule"/>
</dbReference>
<evidence type="ECO:0000256" key="6">
    <source>
        <dbReference type="ARBA" id="ARBA00015850"/>
    </source>
</evidence>
<dbReference type="RefSeq" id="WP_089957993.1">
    <property type="nucleotide sequence ID" value="NZ_FNAV01000005.1"/>
</dbReference>
<dbReference type="Proteomes" id="UP000198994">
    <property type="component" value="Unassembled WGS sequence"/>
</dbReference>
<keyword evidence="7 19" id="KW-1003">Cell membrane</keyword>
<dbReference type="UniPathway" id="UPA00148">
    <property type="reaction ID" value="UER00238"/>
</dbReference>
<dbReference type="OrthoDB" id="9794626at2"/>
<comment type="catalytic activity">
    <reaction evidence="18 19">
        <text>alpha-ribazole 5'-phosphate + adenosylcob(III)inamide-GDP = adenosylcob(III)alamin 5'-phosphate + GMP + H(+)</text>
        <dbReference type="Rhea" id="RHEA:23560"/>
        <dbReference type="ChEBI" id="CHEBI:15378"/>
        <dbReference type="ChEBI" id="CHEBI:57918"/>
        <dbReference type="ChEBI" id="CHEBI:58115"/>
        <dbReference type="ChEBI" id="CHEBI:60487"/>
        <dbReference type="ChEBI" id="CHEBI:60493"/>
        <dbReference type="EC" id="2.7.8.26"/>
    </reaction>
</comment>
<dbReference type="PANTHER" id="PTHR34148:SF1">
    <property type="entry name" value="ADENOSYLCOBINAMIDE-GDP RIBAZOLETRANSFERASE"/>
    <property type="match status" value="1"/>
</dbReference>
<keyword evidence="12 19" id="KW-1133">Transmembrane helix</keyword>
<comment type="catalytic activity">
    <reaction evidence="17 19">
        <text>alpha-ribazole + adenosylcob(III)inamide-GDP = adenosylcob(III)alamin + GMP + H(+)</text>
        <dbReference type="Rhea" id="RHEA:16049"/>
        <dbReference type="ChEBI" id="CHEBI:10329"/>
        <dbReference type="ChEBI" id="CHEBI:15378"/>
        <dbReference type="ChEBI" id="CHEBI:18408"/>
        <dbReference type="ChEBI" id="CHEBI:58115"/>
        <dbReference type="ChEBI" id="CHEBI:60487"/>
        <dbReference type="EC" id="2.7.8.26"/>
    </reaction>
</comment>
<evidence type="ECO:0000256" key="14">
    <source>
        <dbReference type="ARBA" id="ARBA00025228"/>
    </source>
</evidence>
<keyword evidence="21" id="KW-1185">Reference proteome</keyword>
<dbReference type="EC" id="2.7.8.26" evidence="5 19"/>
<accession>A0A1G7E3L0</accession>
<evidence type="ECO:0000256" key="9">
    <source>
        <dbReference type="ARBA" id="ARBA00022679"/>
    </source>
</evidence>
<dbReference type="Pfam" id="PF02654">
    <property type="entry name" value="CobS"/>
    <property type="match status" value="1"/>
</dbReference>
<dbReference type="GO" id="GO:0051073">
    <property type="term" value="F:adenosylcobinamide-GDP ribazoletransferase activity"/>
    <property type="evidence" value="ECO:0007669"/>
    <property type="project" value="UniProtKB-UniRule"/>
</dbReference>